<keyword evidence="3 6" id="KW-0067">ATP-binding</keyword>
<dbReference type="GO" id="GO:0007059">
    <property type="term" value="P:chromosome segregation"/>
    <property type="evidence" value="ECO:0007669"/>
    <property type="project" value="UniProtKB-UniRule"/>
</dbReference>
<feature type="coiled-coil region" evidence="6">
    <location>
        <begin position="750"/>
        <end position="817"/>
    </location>
</feature>
<evidence type="ECO:0000256" key="4">
    <source>
        <dbReference type="ARBA" id="ARBA00023054"/>
    </source>
</evidence>
<dbReference type="InterPro" id="IPR024704">
    <property type="entry name" value="SMC"/>
</dbReference>
<feature type="coiled-coil region" evidence="6">
    <location>
        <begin position="666"/>
        <end position="714"/>
    </location>
</feature>
<dbReference type="CDD" id="cd03278">
    <property type="entry name" value="ABC_SMC_barmotin"/>
    <property type="match status" value="1"/>
</dbReference>
<dbReference type="Pfam" id="PF06470">
    <property type="entry name" value="SMC_hinge"/>
    <property type="match status" value="1"/>
</dbReference>
<dbReference type="Gene3D" id="3.30.70.1620">
    <property type="match status" value="1"/>
</dbReference>
<dbReference type="EMBL" id="UGTH01000001">
    <property type="protein sequence ID" value="SUB76165.1"/>
    <property type="molecule type" value="Genomic_DNA"/>
</dbReference>
<dbReference type="GO" id="GO:0005524">
    <property type="term" value="F:ATP binding"/>
    <property type="evidence" value="ECO:0007669"/>
    <property type="project" value="UniProtKB-UniRule"/>
</dbReference>
<evidence type="ECO:0000256" key="5">
    <source>
        <dbReference type="ARBA" id="ARBA00023125"/>
    </source>
</evidence>
<dbReference type="NCBIfam" id="TIGR02168">
    <property type="entry name" value="SMC_prok_B"/>
    <property type="match status" value="1"/>
</dbReference>
<evidence type="ECO:0000259" key="7">
    <source>
        <dbReference type="SMART" id="SM00968"/>
    </source>
</evidence>
<dbReference type="RefSeq" id="WP_115312258.1">
    <property type="nucleotide sequence ID" value="NZ_UGTH01000001.1"/>
</dbReference>
<dbReference type="Proteomes" id="UP000254777">
    <property type="component" value="Unassembled WGS sequence"/>
</dbReference>
<dbReference type="SUPFAM" id="SSF57997">
    <property type="entry name" value="Tropomyosin"/>
    <property type="match status" value="2"/>
</dbReference>
<dbReference type="GO" id="GO:0006260">
    <property type="term" value="P:DNA replication"/>
    <property type="evidence" value="ECO:0007669"/>
    <property type="project" value="UniProtKB-UniRule"/>
</dbReference>
<dbReference type="InterPro" id="IPR036277">
    <property type="entry name" value="SMC_hinge_sf"/>
</dbReference>
<evidence type="ECO:0000256" key="6">
    <source>
        <dbReference type="HAMAP-Rule" id="MF_01894"/>
    </source>
</evidence>
<comment type="subunit">
    <text evidence="6">Homodimer.</text>
</comment>
<dbReference type="HAMAP" id="MF_01894">
    <property type="entry name" value="Smc_prok"/>
    <property type="match status" value="1"/>
</dbReference>
<dbReference type="SUPFAM" id="SSF52540">
    <property type="entry name" value="P-loop containing nucleoside triphosphate hydrolases"/>
    <property type="match status" value="1"/>
</dbReference>
<feature type="binding site" evidence="6">
    <location>
        <begin position="32"/>
        <end position="39"/>
    </location>
    <ligand>
        <name>ATP</name>
        <dbReference type="ChEBI" id="CHEBI:30616"/>
    </ligand>
</feature>
<dbReference type="InterPro" id="IPR003395">
    <property type="entry name" value="RecF/RecN/SMC_N"/>
</dbReference>
<dbReference type="InterPro" id="IPR027417">
    <property type="entry name" value="P-loop_NTPase"/>
</dbReference>
<dbReference type="Gene3D" id="1.20.5.170">
    <property type="match status" value="1"/>
</dbReference>
<organism evidence="8 9">
    <name type="scientific">Peptoniphilus indolicus</name>
    <dbReference type="NCBI Taxonomy" id="33030"/>
    <lineage>
        <taxon>Bacteria</taxon>
        <taxon>Bacillati</taxon>
        <taxon>Bacillota</taxon>
        <taxon>Tissierellia</taxon>
        <taxon>Tissierellales</taxon>
        <taxon>Peptoniphilaceae</taxon>
        <taxon>Peptoniphilus</taxon>
    </lineage>
</organism>
<comment type="similarity">
    <text evidence="6">Belongs to the SMC family.</text>
</comment>
<feature type="coiled-coil region" evidence="6">
    <location>
        <begin position="181"/>
        <end position="499"/>
    </location>
</feature>
<dbReference type="GO" id="GO:0016887">
    <property type="term" value="F:ATP hydrolysis activity"/>
    <property type="evidence" value="ECO:0007669"/>
    <property type="project" value="InterPro"/>
</dbReference>
<dbReference type="GO" id="GO:0003677">
    <property type="term" value="F:DNA binding"/>
    <property type="evidence" value="ECO:0007669"/>
    <property type="project" value="UniProtKB-UniRule"/>
</dbReference>
<protein>
    <recommendedName>
        <fullName evidence="6">Chromosome partition protein Smc</fullName>
    </recommendedName>
</protein>
<gene>
    <name evidence="6 8" type="primary">smc</name>
    <name evidence="8" type="ORF">NCTC11088_01977</name>
</gene>
<comment type="domain">
    <text evidence="6">Contains large globular domains required for ATP hydrolysis at each terminus and a third globular domain forming a flexible hinge near the middle of the molecule. These domains are separated by coiled-coil structures.</text>
</comment>
<dbReference type="GO" id="GO:0005694">
    <property type="term" value="C:chromosome"/>
    <property type="evidence" value="ECO:0007669"/>
    <property type="project" value="InterPro"/>
</dbReference>
<dbReference type="FunFam" id="3.40.50.300:FF:000984">
    <property type="entry name" value="Chromosome partition protein Smc"/>
    <property type="match status" value="1"/>
</dbReference>
<dbReference type="GO" id="GO:0005737">
    <property type="term" value="C:cytoplasm"/>
    <property type="evidence" value="ECO:0007669"/>
    <property type="project" value="UniProtKB-SubCell"/>
</dbReference>
<dbReference type="AlphaFoldDB" id="A0A379DF31"/>
<dbReference type="Pfam" id="PF02463">
    <property type="entry name" value="SMC_N"/>
    <property type="match status" value="1"/>
</dbReference>
<dbReference type="GO" id="GO:0007062">
    <property type="term" value="P:sister chromatid cohesion"/>
    <property type="evidence" value="ECO:0007669"/>
    <property type="project" value="InterPro"/>
</dbReference>
<evidence type="ECO:0000256" key="3">
    <source>
        <dbReference type="ARBA" id="ARBA00022840"/>
    </source>
</evidence>
<keyword evidence="4 6" id="KW-0175">Coiled coil</keyword>
<dbReference type="PIRSF" id="PIRSF005719">
    <property type="entry name" value="SMC"/>
    <property type="match status" value="1"/>
</dbReference>
<dbReference type="SMART" id="SM00968">
    <property type="entry name" value="SMC_hinge"/>
    <property type="match status" value="1"/>
</dbReference>
<accession>A0A379DF31</accession>
<keyword evidence="2 6" id="KW-0547">Nucleotide-binding</keyword>
<dbReference type="PANTHER" id="PTHR43977">
    <property type="entry name" value="STRUCTURAL MAINTENANCE OF CHROMOSOMES PROTEIN 3"/>
    <property type="match status" value="1"/>
</dbReference>
<comment type="subcellular location">
    <subcellularLocation>
        <location evidence="6">Cytoplasm</location>
    </subcellularLocation>
</comment>
<evidence type="ECO:0000313" key="9">
    <source>
        <dbReference type="Proteomes" id="UP000254777"/>
    </source>
</evidence>
<dbReference type="Gene3D" id="3.40.50.300">
    <property type="entry name" value="P-loop containing nucleotide triphosphate hydrolases"/>
    <property type="match status" value="2"/>
</dbReference>
<dbReference type="Gene3D" id="1.20.1060.20">
    <property type="match status" value="1"/>
</dbReference>
<keyword evidence="1 6" id="KW-0963">Cytoplasm</keyword>
<proteinExistence type="inferred from homology"/>
<feature type="domain" description="SMC hinge" evidence="7">
    <location>
        <begin position="524"/>
        <end position="638"/>
    </location>
</feature>
<evidence type="ECO:0000256" key="2">
    <source>
        <dbReference type="ARBA" id="ARBA00022741"/>
    </source>
</evidence>
<evidence type="ECO:0000256" key="1">
    <source>
        <dbReference type="ARBA" id="ARBA00022490"/>
    </source>
</evidence>
<dbReference type="SUPFAM" id="SSF75553">
    <property type="entry name" value="Smc hinge domain"/>
    <property type="match status" value="1"/>
</dbReference>
<dbReference type="GO" id="GO:0030261">
    <property type="term" value="P:chromosome condensation"/>
    <property type="evidence" value="ECO:0007669"/>
    <property type="project" value="InterPro"/>
</dbReference>
<evidence type="ECO:0000313" key="8">
    <source>
        <dbReference type="EMBL" id="SUB76165.1"/>
    </source>
</evidence>
<dbReference type="InterPro" id="IPR010935">
    <property type="entry name" value="SMC_hinge"/>
</dbReference>
<keyword evidence="5 6" id="KW-0238">DNA-binding</keyword>
<reference evidence="8 9" key="1">
    <citation type="submission" date="2018-06" db="EMBL/GenBank/DDBJ databases">
        <authorList>
            <consortium name="Pathogen Informatics"/>
            <person name="Doyle S."/>
        </authorList>
    </citation>
    <scope>NUCLEOTIDE SEQUENCE [LARGE SCALE GENOMIC DNA]</scope>
    <source>
        <strain evidence="8 9">NCTC11088</strain>
    </source>
</reference>
<feature type="coiled-coil region" evidence="6">
    <location>
        <begin position="846"/>
        <end position="929"/>
    </location>
</feature>
<dbReference type="InterPro" id="IPR011890">
    <property type="entry name" value="SMC_prok"/>
</dbReference>
<comment type="function">
    <text evidence="6">Required for chromosome condensation and partitioning.</text>
</comment>
<name>A0A379DF31_9FIRM</name>
<sequence>MILKSIYIQGFKSFLNKTKIDFNNSITAIVGPNGSGKSNITDAIIWVLGETSIKNLRGSKMEDVIFSGTDKRKATGFAEVSIVFDNSDGSIPLDFREVQITRRMYRSLESDFLINGTKCRLKDIRELFLDTGIGKDGYSLISQGQIDRILSNKPDERRQIFEEAAGVSKFKLRKHESELKLKRTKENILRLNDILSELESREKDLKKASEDATIYLEKSKELKRLEINLAAYELVDLDKKVGEAEQELTENEQNLSYVIKNIEEFKAKIENISLESEKTEEEAELVRNELKEFELNIQREKSELDVVLVKLENYTKNLENDKNLLKELEDSSVKADSRILELEKDKSEYEFKIEELKTEQNDFVKKIYDLSVELKNKEEEINSYNVGIKNIENELSAINSKLSILNVMKSEKNSRLDNIKENLKTLYSNNEEIEELRESAEKKYNSIKENLDALRKKSEVSKREREKANSEVISNYNSLQELQKKISHTEAQYTALKNLNNSFEGYNKSVKSLMNITKRGDFEQEIVGPVAENFKVKKEYETAISVALGGALQNIIVDKLNSAKKIIEYLNTKKMGRVTFLPIDSMKFKSSGDVPKDSNILGLGYELIEFKPEFENIFKNLLGRTLVVKDFVSGTTIAKQFGARYRVVTLRGDSFNIGGSVTGGSLNKFSSEIISRKNELDDLQKQISNLSNSEKQLESQYDKSKQNLKSIDEEINSDLKEELALSQEIIKVENNLSGLTNSVKSNQIYIEKYKSEEAELTKQIEEDKLTFEELSNNKERLNQKINETNSDISDEKFENLKEDLEKLKEKKFQLTLTINDFVSKITSIKSEIEFIKTSEHNAQINRDNIKNSIINANLEIERLNQKISTSNIDIEAINNSKSEIENRVFLVEEKRKKNNLELKANRQELENYQEKRIVLESEIAKIGSKIDRVKDRISIIKEHIFETYGIVEFDDVPEDSKVSKSKINELKREIESLGNVNLGAVEEYQLLVERLGFTKEQIDDMLESQKEIEQIISKLESEMKVLFSNTFNKVSKYFEEIFKILFNGGRAKIELEDTALEGGIEIKAEPPGKKLQSLSLLSGGERALTAVALLFALLKVRPAPFCILDEIDAALDDANIKKYADYLMTLEDIQFIIITHRKLTMEIANVLYGVTMEEKGISKIISVKLD</sequence>